<dbReference type="RefSeq" id="WP_370441976.1">
    <property type="nucleotide sequence ID" value="NZ_JBGFTU010000014.1"/>
</dbReference>
<dbReference type="Proteomes" id="UP001565927">
    <property type="component" value="Unassembled WGS sequence"/>
</dbReference>
<dbReference type="Pfam" id="PF09952">
    <property type="entry name" value="AbiEi_2"/>
    <property type="match status" value="1"/>
</dbReference>
<dbReference type="EMBL" id="JBGFTU010000014">
    <property type="protein sequence ID" value="MEZ0165752.1"/>
    <property type="molecule type" value="Genomic_DNA"/>
</dbReference>
<reference evidence="1 2" key="1">
    <citation type="submission" date="2024-07" db="EMBL/GenBank/DDBJ databases">
        <authorList>
            <person name="Thanompreechachai J."/>
            <person name="Duangmal K."/>
        </authorList>
    </citation>
    <scope>NUCLEOTIDE SEQUENCE [LARGE SCALE GENOMIC DNA]</scope>
    <source>
        <strain evidence="1 2">LSe6-4</strain>
    </source>
</reference>
<accession>A0ABV4H2F1</accession>
<proteinExistence type="predicted"/>
<sequence length="338" mass="36992">MQGLNDVSSVNPSRALMRLHDVGVSLEGLSSAGLAGGGPVVATLSGASRQHRVAVVSSPTMTLTEVLPLTERTQGLPLIVLGPAVSERAADAFRRKRINYVDEQGNAHVQLEGILIDIRGRKGFGGEIRSKSVASANGPLTRSNLFSAKRAQIIFTLLAWPELHEAPMRTVARVAGVSLGKASETYSLLEELGYRDKRASPGFLRREELLEGWLLAYPTGLGRSTRLRDLEGDPAVPLHLDAGCVVSGEYAVPELIKGRSVIIYVEELRPRMVASHRWRPGPRPNIHIRHKFWSEEVPRSEAPHPRTAPPLLIYADLLMASEGRQAEAAHQYRQIHAF</sequence>
<gene>
    <name evidence="1" type="ORF">AB2L27_13405</name>
</gene>
<keyword evidence="2" id="KW-1185">Reference proteome</keyword>
<evidence type="ECO:0000313" key="1">
    <source>
        <dbReference type="EMBL" id="MEZ0165752.1"/>
    </source>
</evidence>
<name>A0ABV4H2F1_9ACTN</name>
<organism evidence="1 2">
    <name type="scientific">Kineococcus halophytocola</name>
    <dbReference type="NCBI Taxonomy" id="3234027"/>
    <lineage>
        <taxon>Bacteria</taxon>
        <taxon>Bacillati</taxon>
        <taxon>Actinomycetota</taxon>
        <taxon>Actinomycetes</taxon>
        <taxon>Kineosporiales</taxon>
        <taxon>Kineosporiaceae</taxon>
        <taxon>Kineococcus</taxon>
    </lineage>
</organism>
<protein>
    <submittedName>
        <fullName evidence="1">Type IV toxin-antitoxin system AbiEi family antitoxin</fullName>
    </submittedName>
</protein>
<evidence type="ECO:0000313" key="2">
    <source>
        <dbReference type="Proteomes" id="UP001565927"/>
    </source>
</evidence>
<dbReference type="InterPro" id="IPR019238">
    <property type="entry name" value="AbiEi_2"/>
</dbReference>
<comment type="caution">
    <text evidence="1">The sequence shown here is derived from an EMBL/GenBank/DDBJ whole genome shotgun (WGS) entry which is preliminary data.</text>
</comment>